<keyword evidence="2" id="KW-0560">Oxidoreductase</keyword>
<gene>
    <name evidence="4" type="ORF">LJD61_17225</name>
</gene>
<evidence type="ECO:0000256" key="1">
    <source>
        <dbReference type="ARBA" id="ARBA00022630"/>
    </source>
</evidence>
<dbReference type="RefSeq" id="WP_255228798.1">
    <property type="nucleotide sequence ID" value="NZ_JAJEKE010000020.1"/>
</dbReference>
<dbReference type="Pfam" id="PF00724">
    <property type="entry name" value="Oxidored_FMN"/>
    <property type="match status" value="1"/>
</dbReference>
<protein>
    <submittedName>
        <fullName evidence="4">NADH:flavin oxidoreductase</fullName>
    </submittedName>
</protein>
<accession>A0ABT1NMW1</accession>
<sequence length="389" mass="43065">MTAILKYPALFQPITIGNRIAKNRIWSAPQGMSDLTPDGYFTPQNIAFYQTKAKGGLAVISLGEAIIDRVRAKAHGRMLALDDIEVISSLINCSDAIHQYDGLASIELVHAGCRARPEYCQKGPVGPSAHMGIYGEMVAEMDEDMIEEAVESFGKAAYMAKFCGIDICCIHACHGWIFSQFMAPATNQRKDKYGGSVENRSRFARMVIERIRKYCGPNYPIEWRMSGSDLYEGGVTIEESIEYAKILDGMVDIFHVSAGSFNVPDTSTRMFPSMYLKDGVNVTFAEQIKRNVHKTAVATVGALGNDPAYMEELVASGKVDIINIARGTITDFDLVNKIRRGEEDEVINCLRCNMCLSMDFVPHVPFAMRVHRCTVNPEAGRYYCCPAGT</sequence>
<keyword evidence="1" id="KW-0285">Flavoprotein</keyword>
<dbReference type="InterPro" id="IPR051799">
    <property type="entry name" value="NADH_flavin_oxidoreductase"/>
</dbReference>
<dbReference type="PANTHER" id="PTHR43656">
    <property type="entry name" value="BINDING OXIDOREDUCTASE, PUTATIVE (AFU_ORTHOLOGUE AFUA_2G08260)-RELATED"/>
    <property type="match status" value="1"/>
</dbReference>
<evidence type="ECO:0000256" key="2">
    <source>
        <dbReference type="ARBA" id="ARBA00023002"/>
    </source>
</evidence>
<keyword evidence="5" id="KW-1185">Reference proteome</keyword>
<proteinExistence type="predicted"/>
<dbReference type="InterPro" id="IPR013785">
    <property type="entry name" value="Aldolase_TIM"/>
</dbReference>
<dbReference type="InterPro" id="IPR001155">
    <property type="entry name" value="OxRdtase_FMN_N"/>
</dbReference>
<dbReference type="Gene3D" id="3.20.20.70">
    <property type="entry name" value="Aldolase class I"/>
    <property type="match status" value="1"/>
</dbReference>
<evidence type="ECO:0000313" key="4">
    <source>
        <dbReference type="EMBL" id="MCQ1531271.1"/>
    </source>
</evidence>
<dbReference type="CDD" id="cd02803">
    <property type="entry name" value="OYE_like_FMN_family"/>
    <property type="match status" value="1"/>
</dbReference>
<dbReference type="PANTHER" id="PTHR43656:SF2">
    <property type="entry name" value="BINDING OXIDOREDUCTASE, PUTATIVE (AFU_ORTHOLOGUE AFUA_2G08260)-RELATED"/>
    <property type="match status" value="1"/>
</dbReference>
<dbReference type="SUPFAM" id="SSF51395">
    <property type="entry name" value="FMN-linked oxidoreductases"/>
    <property type="match status" value="1"/>
</dbReference>
<dbReference type="Proteomes" id="UP001651880">
    <property type="component" value="Unassembled WGS sequence"/>
</dbReference>
<dbReference type="EMBL" id="JAJEKE010000020">
    <property type="protein sequence ID" value="MCQ1531271.1"/>
    <property type="molecule type" value="Genomic_DNA"/>
</dbReference>
<organism evidence="4 5">
    <name type="scientific">Lutispora saccharofermentans</name>
    <dbReference type="NCBI Taxonomy" id="3024236"/>
    <lineage>
        <taxon>Bacteria</taxon>
        <taxon>Bacillati</taxon>
        <taxon>Bacillota</taxon>
        <taxon>Clostridia</taxon>
        <taxon>Lutisporales</taxon>
        <taxon>Lutisporaceae</taxon>
        <taxon>Lutispora</taxon>
    </lineage>
</organism>
<evidence type="ECO:0000313" key="5">
    <source>
        <dbReference type="Proteomes" id="UP001651880"/>
    </source>
</evidence>
<name>A0ABT1NMW1_9FIRM</name>
<comment type="caution">
    <text evidence="4">The sequence shown here is derived from an EMBL/GenBank/DDBJ whole genome shotgun (WGS) entry which is preliminary data.</text>
</comment>
<reference evidence="4 5" key="1">
    <citation type="submission" date="2021-10" db="EMBL/GenBank/DDBJ databases">
        <title>Lutispora strain m25 sp. nov., a thermophilic, non-spore-forming bacterium isolated from a lab-scale methanogenic bioreactor digesting anaerobic sludge.</title>
        <authorList>
            <person name="El Houari A."/>
            <person name="Mcdonald J."/>
        </authorList>
    </citation>
    <scope>NUCLEOTIDE SEQUENCE [LARGE SCALE GENOMIC DNA]</scope>
    <source>
        <strain evidence="5">m25</strain>
    </source>
</reference>
<evidence type="ECO:0000259" key="3">
    <source>
        <dbReference type="Pfam" id="PF00724"/>
    </source>
</evidence>
<feature type="domain" description="NADH:flavin oxidoreductase/NADH oxidase N-terminal" evidence="3">
    <location>
        <begin position="10"/>
        <end position="344"/>
    </location>
</feature>